<keyword evidence="4" id="KW-1185">Reference proteome</keyword>
<feature type="domain" description="Aminomethyltransferase C-terminal" evidence="2">
    <location>
        <begin position="302"/>
        <end position="388"/>
    </location>
</feature>
<proteinExistence type="predicted"/>
<dbReference type="Gene3D" id="3.30.1360.120">
    <property type="entry name" value="Probable tRNA modification gtpase trme, domain 1"/>
    <property type="match status" value="1"/>
</dbReference>
<dbReference type="SUPFAM" id="SSF101790">
    <property type="entry name" value="Aminomethyltransferase beta-barrel domain"/>
    <property type="match status" value="1"/>
</dbReference>
<dbReference type="Pfam" id="PF08669">
    <property type="entry name" value="GCV_T_C"/>
    <property type="match status" value="1"/>
</dbReference>
<evidence type="ECO:0000313" key="4">
    <source>
        <dbReference type="Proteomes" id="UP001320715"/>
    </source>
</evidence>
<evidence type="ECO:0000259" key="2">
    <source>
        <dbReference type="Pfam" id="PF08669"/>
    </source>
</evidence>
<feature type="domain" description="GCVT N-terminal" evidence="1">
    <location>
        <begin position="34"/>
        <end position="283"/>
    </location>
</feature>
<accession>A0ABT1CVJ5</accession>
<dbReference type="PIRSF" id="PIRSF006487">
    <property type="entry name" value="GcvT"/>
    <property type="match status" value="1"/>
</dbReference>
<evidence type="ECO:0000259" key="1">
    <source>
        <dbReference type="Pfam" id="PF01571"/>
    </source>
</evidence>
<comment type="caution">
    <text evidence="3">The sequence shown here is derived from an EMBL/GenBank/DDBJ whole genome shotgun (WGS) entry which is preliminary data.</text>
</comment>
<dbReference type="PANTHER" id="PTHR43757:SF2">
    <property type="entry name" value="AMINOMETHYLTRANSFERASE, MITOCHONDRIAL"/>
    <property type="match status" value="1"/>
</dbReference>
<name>A0ABT1CVJ5_9HYPH</name>
<dbReference type="SUPFAM" id="SSF103025">
    <property type="entry name" value="Folate-binding domain"/>
    <property type="match status" value="1"/>
</dbReference>
<dbReference type="Proteomes" id="UP001320715">
    <property type="component" value="Unassembled WGS sequence"/>
</dbReference>
<protein>
    <submittedName>
        <fullName evidence="3">Aminomethyl transferase family protein</fullName>
    </submittedName>
</protein>
<dbReference type="InterPro" id="IPR013977">
    <property type="entry name" value="GcvT_C"/>
</dbReference>
<sequence>MATKAKPIAQVALGLEPGPFHERLVAHNRQQSWVNWMGYASPSVLDNVEFEYFAIRNQSTLFDISPMCKYAITGPDAETVVNRLVTRDIRKLKPGRVAYCIWCDEDGNVVDDGTVFRLSETEFRLCCQEPQLSWLEDIAWGFDVSISDVTRDIAGLALQGPTSCALLKDLGLAGIETLKTFGIAGFEIAGSVVTISRTGFTGDLGYELWIRPADALKVWDALMGAGKLRGLRVIGYEALEMARIEAGFLLPKVDFLSAQTVLRADRANTPYELGLEWLVALDKPHFNGRRALVDLSKQTPRRKLVAIEIERDKPAHNALVYHRKNREVGMVTSALWSPTCKRNIAYAWLDAPYGQSVTDDLWVEIYLQKEIRWQRRMVRCKLVDKPFFAHPRRTATPPADH</sequence>
<keyword evidence="3" id="KW-0808">Transferase</keyword>
<gene>
    <name evidence="3" type="ORF">GTW23_18785</name>
</gene>
<reference evidence="3 4" key="1">
    <citation type="submission" date="2020-01" db="EMBL/GenBank/DDBJ databases">
        <title>Genomes of bacteria type strains.</title>
        <authorList>
            <person name="Chen J."/>
            <person name="Zhu S."/>
            <person name="Yang J."/>
        </authorList>
    </citation>
    <scope>NUCLEOTIDE SEQUENCE [LARGE SCALE GENOMIC DNA]</scope>
    <source>
        <strain evidence="3 4">DSM 16655</strain>
    </source>
</reference>
<dbReference type="Pfam" id="PF01571">
    <property type="entry name" value="GCV_T"/>
    <property type="match status" value="1"/>
</dbReference>
<dbReference type="InterPro" id="IPR029043">
    <property type="entry name" value="GcvT/YgfZ_C"/>
</dbReference>
<evidence type="ECO:0000313" key="3">
    <source>
        <dbReference type="EMBL" id="MCO6410231.1"/>
    </source>
</evidence>
<dbReference type="GO" id="GO:0016740">
    <property type="term" value="F:transferase activity"/>
    <property type="evidence" value="ECO:0007669"/>
    <property type="project" value="UniProtKB-KW"/>
</dbReference>
<dbReference type="RefSeq" id="WP_252916901.1">
    <property type="nucleotide sequence ID" value="NZ_JAAAML010000003.1"/>
</dbReference>
<dbReference type="InterPro" id="IPR028896">
    <property type="entry name" value="GcvT/YgfZ/DmdA"/>
</dbReference>
<dbReference type="EMBL" id="JAAAML010000003">
    <property type="protein sequence ID" value="MCO6410231.1"/>
    <property type="molecule type" value="Genomic_DNA"/>
</dbReference>
<dbReference type="InterPro" id="IPR006222">
    <property type="entry name" value="GCVT_N"/>
</dbReference>
<organism evidence="3 4">
    <name type="scientific">Hoeflea alexandrii</name>
    <dbReference type="NCBI Taxonomy" id="288436"/>
    <lineage>
        <taxon>Bacteria</taxon>
        <taxon>Pseudomonadati</taxon>
        <taxon>Pseudomonadota</taxon>
        <taxon>Alphaproteobacteria</taxon>
        <taxon>Hyphomicrobiales</taxon>
        <taxon>Rhizobiaceae</taxon>
        <taxon>Hoeflea</taxon>
    </lineage>
</organism>
<dbReference type="InterPro" id="IPR027266">
    <property type="entry name" value="TrmE/GcvT-like"/>
</dbReference>
<dbReference type="PANTHER" id="PTHR43757">
    <property type="entry name" value="AMINOMETHYLTRANSFERASE"/>
    <property type="match status" value="1"/>
</dbReference>